<evidence type="ECO:0000256" key="6">
    <source>
        <dbReference type="ARBA" id="ARBA00023033"/>
    </source>
</evidence>
<dbReference type="PRINTS" id="PR00359">
    <property type="entry name" value="BP450"/>
</dbReference>
<comment type="similarity">
    <text evidence="1 7">Belongs to the cytochrome P450 family.</text>
</comment>
<dbReference type="Pfam" id="PF00067">
    <property type="entry name" value="p450"/>
    <property type="match status" value="1"/>
</dbReference>
<dbReference type="GO" id="GO:0004497">
    <property type="term" value="F:monooxygenase activity"/>
    <property type="evidence" value="ECO:0007669"/>
    <property type="project" value="UniProtKB-KW"/>
</dbReference>
<dbReference type="PANTHER" id="PTHR46696:SF1">
    <property type="entry name" value="CYTOCHROME P450 YJIB-RELATED"/>
    <property type="match status" value="1"/>
</dbReference>
<accession>A0A6V8LGZ5</accession>
<sequence>MESNGCPYVIDRTGSDVQAEAARLRELGPAVQVELPGGVLAWSVTSYALAKQLFADPRVAKDPRRHWPAFIDGEIGDDWPLISWVKMDSMTLVDGEDHRRLRGLVAPDFGPRRIEAQRPLVERIVADLLDRLAEHPAGHPVDLRANFAAQLPARMICEIFGVPEEARPEVLRGLELAVDTTLPPEQAAANVRNWHLALQQLAAAKRAAPADDMTSRLVQARDERAQLNDSELVGTMFNVLGAGSETVMNLLTKAVVALLTLPEQRELLATGKASWSDVIEETLRVEAPIAQLPLRFAADDIELDGITIHKGTPILMCLAGAGRDPHRYGAGADEFDLTRADKEHLSFGYGAHFCIGAALARLEASVALPALFDRFPELTLAVPPDQLEPPGTFIMNGLRSLPVYLAGQPVG</sequence>
<dbReference type="CDD" id="cd11029">
    <property type="entry name" value="CYP107-like"/>
    <property type="match status" value="1"/>
</dbReference>
<dbReference type="FunFam" id="1.10.630.10:FF:000018">
    <property type="entry name" value="Cytochrome P450 monooxygenase"/>
    <property type="match status" value="1"/>
</dbReference>
<protein>
    <submittedName>
        <fullName evidence="8">Cytochrome P450</fullName>
    </submittedName>
</protein>
<organism evidence="8 9">
    <name type="scientific">Phytohabitans rumicis</name>
    <dbReference type="NCBI Taxonomy" id="1076125"/>
    <lineage>
        <taxon>Bacteria</taxon>
        <taxon>Bacillati</taxon>
        <taxon>Actinomycetota</taxon>
        <taxon>Actinomycetes</taxon>
        <taxon>Micromonosporales</taxon>
        <taxon>Micromonosporaceae</taxon>
    </lineage>
</organism>
<gene>
    <name evidence="8" type="ORF">Prum_101640</name>
</gene>
<evidence type="ECO:0000256" key="1">
    <source>
        <dbReference type="ARBA" id="ARBA00010617"/>
    </source>
</evidence>
<evidence type="ECO:0000313" key="8">
    <source>
        <dbReference type="EMBL" id="GFJ96522.1"/>
    </source>
</evidence>
<evidence type="ECO:0000256" key="5">
    <source>
        <dbReference type="ARBA" id="ARBA00023004"/>
    </source>
</evidence>
<evidence type="ECO:0000256" key="7">
    <source>
        <dbReference type="RuleBase" id="RU000461"/>
    </source>
</evidence>
<dbReference type="Gene3D" id="1.10.630.10">
    <property type="entry name" value="Cytochrome P450"/>
    <property type="match status" value="1"/>
</dbReference>
<dbReference type="EMBL" id="BLPG01000002">
    <property type="protein sequence ID" value="GFJ96522.1"/>
    <property type="molecule type" value="Genomic_DNA"/>
</dbReference>
<comment type="caution">
    <text evidence="8">The sequence shown here is derived from an EMBL/GenBank/DDBJ whole genome shotgun (WGS) entry which is preliminary data.</text>
</comment>
<reference evidence="8 9" key="2">
    <citation type="submission" date="2020-03" db="EMBL/GenBank/DDBJ databases">
        <authorList>
            <person name="Ichikawa N."/>
            <person name="Kimura A."/>
            <person name="Kitahashi Y."/>
            <person name="Uohara A."/>
        </authorList>
    </citation>
    <scope>NUCLEOTIDE SEQUENCE [LARGE SCALE GENOMIC DNA]</scope>
    <source>
        <strain evidence="8 9">NBRC 108638</strain>
    </source>
</reference>
<evidence type="ECO:0000313" key="9">
    <source>
        <dbReference type="Proteomes" id="UP000482960"/>
    </source>
</evidence>
<dbReference type="GO" id="GO:0017000">
    <property type="term" value="P:antibiotic biosynthetic process"/>
    <property type="evidence" value="ECO:0007669"/>
    <property type="project" value="UniProtKB-ARBA"/>
</dbReference>
<dbReference type="SUPFAM" id="SSF48264">
    <property type="entry name" value="Cytochrome P450"/>
    <property type="match status" value="1"/>
</dbReference>
<dbReference type="PROSITE" id="PS00086">
    <property type="entry name" value="CYTOCHROME_P450"/>
    <property type="match status" value="1"/>
</dbReference>
<proteinExistence type="inferred from homology"/>
<dbReference type="Proteomes" id="UP000482960">
    <property type="component" value="Unassembled WGS sequence"/>
</dbReference>
<dbReference type="RefSeq" id="WP_173086264.1">
    <property type="nucleotide sequence ID" value="NZ_BAABJB010000008.1"/>
</dbReference>
<keyword evidence="5 7" id="KW-0408">Iron</keyword>
<evidence type="ECO:0000256" key="3">
    <source>
        <dbReference type="ARBA" id="ARBA00022723"/>
    </source>
</evidence>
<evidence type="ECO:0000256" key="4">
    <source>
        <dbReference type="ARBA" id="ARBA00023002"/>
    </source>
</evidence>
<dbReference type="PRINTS" id="PR00385">
    <property type="entry name" value="P450"/>
</dbReference>
<dbReference type="PANTHER" id="PTHR46696">
    <property type="entry name" value="P450, PUTATIVE (EUROFUNG)-RELATED"/>
    <property type="match status" value="1"/>
</dbReference>
<keyword evidence="4 7" id="KW-0560">Oxidoreductase</keyword>
<dbReference type="InterPro" id="IPR017972">
    <property type="entry name" value="Cyt_P450_CS"/>
</dbReference>
<evidence type="ECO:0000256" key="2">
    <source>
        <dbReference type="ARBA" id="ARBA00022617"/>
    </source>
</evidence>
<name>A0A6V8LGZ5_9ACTN</name>
<keyword evidence="2 7" id="KW-0349">Heme</keyword>
<dbReference type="AlphaFoldDB" id="A0A6V8LGZ5"/>
<dbReference type="GO" id="GO:0020037">
    <property type="term" value="F:heme binding"/>
    <property type="evidence" value="ECO:0007669"/>
    <property type="project" value="InterPro"/>
</dbReference>
<keyword evidence="3 7" id="KW-0479">Metal-binding</keyword>
<dbReference type="InterPro" id="IPR001128">
    <property type="entry name" value="Cyt_P450"/>
</dbReference>
<dbReference type="GO" id="GO:0016705">
    <property type="term" value="F:oxidoreductase activity, acting on paired donors, with incorporation or reduction of molecular oxygen"/>
    <property type="evidence" value="ECO:0007669"/>
    <property type="project" value="InterPro"/>
</dbReference>
<dbReference type="InterPro" id="IPR002397">
    <property type="entry name" value="Cyt_P450_B"/>
</dbReference>
<keyword evidence="9" id="KW-1185">Reference proteome</keyword>
<reference evidence="8 9" key="1">
    <citation type="submission" date="2020-03" db="EMBL/GenBank/DDBJ databases">
        <title>Whole genome shotgun sequence of Phytohabitans rumicis NBRC 108638.</title>
        <authorList>
            <person name="Komaki H."/>
            <person name="Tamura T."/>
        </authorList>
    </citation>
    <scope>NUCLEOTIDE SEQUENCE [LARGE SCALE GENOMIC DNA]</scope>
    <source>
        <strain evidence="8 9">NBRC 108638</strain>
    </source>
</reference>
<dbReference type="GO" id="GO:0005506">
    <property type="term" value="F:iron ion binding"/>
    <property type="evidence" value="ECO:0007669"/>
    <property type="project" value="InterPro"/>
</dbReference>
<keyword evidence="6 7" id="KW-0503">Monooxygenase</keyword>
<dbReference type="InterPro" id="IPR036396">
    <property type="entry name" value="Cyt_P450_sf"/>
</dbReference>